<proteinExistence type="predicted"/>
<feature type="region of interest" description="Disordered" evidence="1">
    <location>
        <begin position="1"/>
        <end position="27"/>
    </location>
</feature>
<evidence type="ECO:0000313" key="4">
    <source>
        <dbReference type="Proteomes" id="UP000466345"/>
    </source>
</evidence>
<feature type="transmembrane region" description="Helical" evidence="2">
    <location>
        <begin position="35"/>
        <end position="57"/>
    </location>
</feature>
<keyword evidence="2" id="KW-1133">Transmembrane helix</keyword>
<dbReference type="AlphaFoldDB" id="A0A7K0CGX4"/>
<reference evidence="3 4" key="1">
    <citation type="submission" date="2019-10" db="EMBL/GenBank/DDBJ databases">
        <title>Streptomyces smaragdinus sp. nov. and Streptomyces fabii sp. nov., isolated from the gut of fungus growing-termite Macrotermes natalensis.</title>
        <authorList>
            <person name="Schwitalla J."/>
            <person name="Benndorf R."/>
            <person name="Martin K."/>
            <person name="De Beer W."/>
            <person name="Kaster A.-K."/>
            <person name="Vollmers J."/>
            <person name="Poulsen M."/>
            <person name="Beemelmanns C."/>
        </authorList>
    </citation>
    <scope>NUCLEOTIDE SEQUENCE [LARGE SCALE GENOMIC DNA]</scope>
    <source>
        <strain evidence="3 4">RB5</strain>
    </source>
</reference>
<feature type="compositionally biased region" description="Low complexity" evidence="1">
    <location>
        <begin position="7"/>
        <end position="27"/>
    </location>
</feature>
<dbReference type="EMBL" id="WEGJ01000008">
    <property type="protein sequence ID" value="MQY12727.1"/>
    <property type="molecule type" value="Genomic_DNA"/>
</dbReference>
<dbReference type="Proteomes" id="UP000466345">
    <property type="component" value="Unassembled WGS sequence"/>
</dbReference>
<dbReference type="InterPro" id="IPR043857">
    <property type="entry name" value="DUF5819"/>
</dbReference>
<evidence type="ECO:0000256" key="1">
    <source>
        <dbReference type="SAM" id="MobiDB-lite"/>
    </source>
</evidence>
<keyword evidence="2" id="KW-0812">Transmembrane</keyword>
<gene>
    <name evidence="3" type="ORF">SRB5_28660</name>
</gene>
<sequence length="241" mass="26894">MEPQEPPAGAGPAPGADETPPDDGGPARLSLASRIVISVTLAAVAVAAAIHLGMVFLHVAPPNTLSKENGELVREYIYPEFEQNWKLFAPNPLQTNIAVEVRARVTDANGTRETRWLGLSAQDAADIRHNPFPSHTQQNELRRAWEFFVDSHTQENEPAGDRGRWSRTYLTRVVMNRLGPELDGAHIQSIQLRGAYTPVAAPSWSDEKTDTRTTYRTLPWWRVVSDDLPREDVRRWESAGQ</sequence>
<accession>A0A7K0CGX4</accession>
<evidence type="ECO:0000313" key="3">
    <source>
        <dbReference type="EMBL" id="MQY12727.1"/>
    </source>
</evidence>
<evidence type="ECO:0000256" key="2">
    <source>
        <dbReference type="SAM" id="Phobius"/>
    </source>
</evidence>
<dbReference type="RefSeq" id="WP_228390044.1">
    <property type="nucleotide sequence ID" value="NZ_WEGJ01000008.1"/>
</dbReference>
<comment type="caution">
    <text evidence="3">The sequence shown here is derived from an EMBL/GenBank/DDBJ whole genome shotgun (WGS) entry which is preliminary data.</text>
</comment>
<keyword evidence="4" id="KW-1185">Reference proteome</keyword>
<dbReference type="Pfam" id="PF19136">
    <property type="entry name" value="DUF5819"/>
    <property type="match status" value="1"/>
</dbReference>
<name>A0A7K0CGX4_9ACTN</name>
<protein>
    <submittedName>
        <fullName evidence="3">Uncharacterized protein</fullName>
    </submittedName>
</protein>
<organism evidence="3 4">
    <name type="scientific">Streptomyces smaragdinus</name>
    <dbReference type="NCBI Taxonomy" id="2585196"/>
    <lineage>
        <taxon>Bacteria</taxon>
        <taxon>Bacillati</taxon>
        <taxon>Actinomycetota</taxon>
        <taxon>Actinomycetes</taxon>
        <taxon>Kitasatosporales</taxon>
        <taxon>Streptomycetaceae</taxon>
        <taxon>Streptomyces</taxon>
    </lineage>
</organism>
<keyword evidence="2" id="KW-0472">Membrane</keyword>